<sequence>MTDKEKYIYDNQKPAYDAIRIDDNQDIQITPVGNAILEKPKKVIPEYHARLKSRIVEVPKEIYQASGIKILGHRIKSLLFTTDVALIKNTDAQSIIAVYPFTPQITIMQSIINVASVPVFLGVGGGTTTGDRSVHLAFHAEQLGAYGVVVNAPMKNEVIAKISQTIDIPVVATISSRKDDFMGKCRAGADIFNVSAAKDTANVVCEIRKQLGPNFPIIATGGPTPELISQTIEAGANAITYTPPSSADIFAKIMEDYRHQ</sequence>
<dbReference type="AlphaFoldDB" id="A0A1H9GDB9"/>
<dbReference type="STRING" id="89093.SAMN04488558_1138"/>
<evidence type="ECO:0008006" key="3">
    <source>
        <dbReference type="Google" id="ProtNLM"/>
    </source>
</evidence>
<dbReference type="Proteomes" id="UP000198833">
    <property type="component" value="Unassembled WGS sequence"/>
</dbReference>
<keyword evidence="2" id="KW-1185">Reference proteome</keyword>
<dbReference type="SUPFAM" id="SSF51412">
    <property type="entry name" value="Inosine monophosphate dehydrogenase (IMPDH)"/>
    <property type="match status" value="1"/>
</dbReference>
<dbReference type="Gene3D" id="3.20.20.70">
    <property type="entry name" value="Aldolase class I"/>
    <property type="match status" value="1"/>
</dbReference>
<proteinExistence type="predicted"/>
<name>A0A1H9GDB9_9LACT</name>
<protein>
    <recommendedName>
        <fullName evidence="3">Hydrolase</fullName>
    </recommendedName>
</protein>
<organism evidence="1 2">
    <name type="scientific">Ignavigranum ruoffiae</name>
    <dbReference type="NCBI Taxonomy" id="89093"/>
    <lineage>
        <taxon>Bacteria</taxon>
        <taxon>Bacillati</taxon>
        <taxon>Bacillota</taxon>
        <taxon>Bacilli</taxon>
        <taxon>Lactobacillales</taxon>
        <taxon>Aerococcaceae</taxon>
        <taxon>Ignavigranum</taxon>
    </lineage>
</organism>
<dbReference type="InterPro" id="IPR013785">
    <property type="entry name" value="Aldolase_TIM"/>
</dbReference>
<reference evidence="1 2" key="1">
    <citation type="submission" date="2016-10" db="EMBL/GenBank/DDBJ databases">
        <authorList>
            <person name="de Groot N.N."/>
        </authorList>
    </citation>
    <scope>NUCLEOTIDE SEQUENCE [LARGE SCALE GENOMIC DNA]</scope>
    <source>
        <strain evidence="1 2">DSM 15695</strain>
    </source>
</reference>
<evidence type="ECO:0000313" key="1">
    <source>
        <dbReference type="EMBL" id="SEQ48079.1"/>
    </source>
</evidence>
<accession>A0A1H9GDB9</accession>
<dbReference type="EMBL" id="FOEN01000013">
    <property type="protein sequence ID" value="SEQ48079.1"/>
    <property type="molecule type" value="Genomic_DNA"/>
</dbReference>
<gene>
    <name evidence="1" type="ORF">SAMN04488558_1138</name>
</gene>
<evidence type="ECO:0000313" key="2">
    <source>
        <dbReference type="Proteomes" id="UP000198833"/>
    </source>
</evidence>